<dbReference type="AlphaFoldDB" id="A0A2G5FBK6"/>
<keyword evidence="10" id="KW-1185">Reference proteome</keyword>
<dbReference type="STRING" id="218851.A0A2G5FBK6"/>
<dbReference type="SMART" id="SM00385">
    <property type="entry name" value="CYCLIN"/>
    <property type="match status" value="2"/>
</dbReference>
<dbReference type="FunCoup" id="A0A2G5FBK6">
    <property type="interactions" value="1781"/>
</dbReference>
<sequence length="472" mass="53375">MKIYSTVEPPGRITRSRAAANNSSRGILPPKPSSKTFSGKSKRPAVDENNSMVTGGIQHKRRAVLKDVTNLACGNISRACVGATKIQGNNRKHGKQVSVKKVSKLVTGVAARIPPVKEDADTRRNIQSQVVTISANLENNVSVKQTLESNKGNCSVPLPQLKHPINRKCFQHSRPFKEEEGRHCKNFELDSHVTDIDADHRDPLMCSLYAPDIYYNLRASELTRRPSSNFMETLQRDITESMRAILVDWLVEVSEEYKLASDTLYLSMHLIDRFLSQNYIERQRLQLLGITCMLIASKYEELFAPHVEEFCFITDNTYTRDEVLKMESQVLNILSFHLSAPTVRTFLRRYLQAAHASIQKAPNLKLKFLACYLAELTLLNYGFLKFLPSLIAASAVFLATWTLDQSGHPWNPTLEYYTCYKASDLKDGVSALYDLQMNTDGCQLNAVRQKYRQDKFNCVATLSSPKPPETLF</sequence>
<dbReference type="Pfam" id="PF02984">
    <property type="entry name" value="Cyclin_C"/>
    <property type="match status" value="1"/>
</dbReference>
<keyword evidence="4" id="KW-0131">Cell cycle</keyword>
<dbReference type="SMART" id="SM01332">
    <property type="entry name" value="Cyclin_C"/>
    <property type="match status" value="1"/>
</dbReference>
<evidence type="ECO:0000259" key="7">
    <source>
        <dbReference type="SMART" id="SM00385"/>
    </source>
</evidence>
<feature type="domain" description="Cyclin-like" evidence="7">
    <location>
        <begin position="345"/>
        <end position="434"/>
    </location>
</feature>
<dbReference type="Pfam" id="PF00134">
    <property type="entry name" value="Cyclin_N"/>
    <property type="match status" value="1"/>
</dbReference>
<dbReference type="InterPro" id="IPR046965">
    <property type="entry name" value="Cyclin_A/B-like"/>
</dbReference>
<dbReference type="InterPro" id="IPR048258">
    <property type="entry name" value="Cyclins_cyclin-box"/>
</dbReference>
<dbReference type="PIRSF" id="PIRSF001771">
    <property type="entry name" value="Cyclin_A_B_D_E"/>
    <property type="match status" value="1"/>
</dbReference>
<evidence type="ECO:0000256" key="2">
    <source>
        <dbReference type="ARBA" id="ARBA00022618"/>
    </source>
</evidence>
<keyword evidence="2" id="KW-0132">Cell division</keyword>
<evidence type="ECO:0000256" key="5">
    <source>
        <dbReference type="RuleBase" id="RU000383"/>
    </source>
</evidence>
<dbReference type="CDD" id="cd20562">
    <property type="entry name" value="CYCLIN_AtCycA_like_rpt1"/>
    <property type="match status" value="1"/>
</dbReference>
<feature type="region of interest" description="Disordered" evidence="6">
    <location>
        <begin position="1"/>
        <end position="54"/>
    </location>
</feature>
<dbReference type="PROSITE" id="PS00292">
    <property type="entry name" value="CYCLINS"/>
    <property type="match status" value="1"/>
</dbReference>
<comment type="similarity">
    <text evidence="1">Belongs to the cyclin family. Cyclin AB subfamily.</text>
</comment>
<evidence type="ECO:0000259" key="8">
    <source>
        <dbReference type="SMART" id="SM01332"/>
    </source>
</evidence>
<evidence type="ECO:0000256" key="6">
    <source>
        <dbReference type="SAM" id="MobiDB-lite"/>
    </source>
</evidence>
<dbReference type="Gene3D" id="1.10.472.10">
    <property type="entry name" value="Cyclin-like"/>
    <property type="match status" value="2"/>
</dbReference>
<dbReference type="CDD" id="cd20506">
    <property type="entry name" value="CYCLIN_AtCycA-like_rpt2"/>
    <property type="match status" value="1"/>
</dbReference>
<evidence type="ECO:0000256" key="1">
    <source>
        <dbReference type="ARBA" id="ARBA00006955"/>
    </source>
</evidence>
<dbReference type="InterPro" id="IPR004367">
    <property type="entry name" value="Cyclin_C-dom"/>
</dbReference>
<dbReference type="InterPro" id="IPR013763">
    <property type="entry name" value="Cyclin-like_dom"/>
</dbReference>
<keyword evidence="3 5" id="KW-0195">Cyclin</keyword>
<dbReference type="FunFam" id="1.10.472.10:FF:000167">
    <property type="entry name" value="Mitotic cyclin 6"/>
    <property type="match status" value="1"/>
</dbReference>
<organism evidence="9 10">
    <name type="scientific">Aquilegia coerulea</name>
    <name type="common">Rocky mountain columbine</name>
    <dbReference type="NCBI Taxonomy" id="218851"/>
    <lineage>
        <taxon>Eukaryota</taxon>
        <taxon>Viridiplantae</taxon>
        <taxon>Streptophyta</taxon>
        <taxon>Embryophyta</taxon>
        <taxon>Tracheophyta</taxon>
        <taxon>Spermatophyta</taxon>
        <taxon>Magnoliopsida</taxon>
        <taxon>Ranunculales</taxon>
        <taxon>Ranunculaceae</taxon>
        <taxon>Thalictroideae</taxon>
        <taxon>Aquilegia</taxon>
    </lineage>
</organism>
<evidence type="ECO:0000313" key="10">
    <source>
        <dbReference type="Proteomes" id="UP000230069"/>
    </source>
</evidence>
<dbReference type="OrthoDB" id="5590282at2759"/>
<evidence type="ECO:0000313" key="9">
    <source>
        <dbReference type="EMBL" id="PIA65286.1"/>
    </source>
</evidence>
<gene>
    <name evidence="9" type="ORF">AQUCO_00100634v1</name>
</gene>
<feature type="domain" description="Cyclin C-terminal" evidence="8">
    <location>
        <begin position="341"/>
        <end position="465"/>
    </location>
</feature>
<protein>
    <submittedName>
        <fullName evidence="9">Uncharacterized protein</fullName>
    </submittedName>
</protein>
<dbReference type="GO" id="GO:0051301">
    <property type="term" value="P:cell division"/>
    <property type="evidence" value="ECO:0007669"/>
    <property type="project" value="UniProtKB-KW"/>
</dbReference>
<name>A0A2G5FBK6_AQUCA</name>
<accession>A0A2G5FBK6</accession>
<dbReference type="EMBL" id="KZ305018">
    <property type="protein sequence ID" value="PIA65286.1"/>
    <property type="molecule type" value="Genomic_DNA"/>
</dbReference>
<dbReference type="SUPFAM" id="SSF47954">
    <property type="entry name" value="Cyclin-like"/>
    <property type="match status" value="2"/>
</dbReference>
<dbReference type="PANTHER" id="PTHR10177">
    <property type="entry name" value="CYCLINS"/>
    <property type="match status" value="1"/>
</dbReference>
<dbReference type="InterPro" id="IPR036915">
    <property type="entry name" value="Cyclin-like_sf"/>
</dbReference>
<evidence type="ECO:0000256" key="3">
    <source>
        <dbReference type="ARBA" id="ARBA00023127"/>
    </source>
</evidence>
<reference evidence="9 10" key="1">
    <citation type="submission" date="2017-09" db="EMBL/GenBank/DDBJ databases">
        <title>WGS assembly of Aquilegia coerulea Goldsmith.</title>
        <authorList>
            <person name="Hodges S."/>
            <person name="Kramer E."/>
            <person name="Nordborg M."/>
            <person name="Tomkins J."/>
            <person name="Borevitz J."/>
            <person name="Derieg N."/>
            <person name="Yan J."/>
            <person name="Mihaltcheva S."/>
            <person name="Hayes R.D."/>
            <person name="Rokhsar D."/>
        </authorList>
    </citation>
    <scope>NUCLEOTIDE SEQUENCE [LARGE SCALE GENOMIC DNA]</scope>
    <source>
        <strain evidence="10">cv. Goldsmith</strain>
    </source>
</reference>
<feature type="domain" description="Cyclin-like" evidence="7">
    <location>
        <begin position="248"/>
        <end position="332"/>
    </location>
</feature>
<dbReference type="InParanoid" id="A0A2G5FBK6"/>
<dbReference type="GO" id="GO:0044772">
    <property type="term" value="P:mitotic cell cycle phase transition"/>
    <property type="evidence" value="ECO:0007669"/>
    <property type="project" value="InterPro"/>
</dbReference>
<proteinExistence type="inferred from homology"/>
<dbReference type="InterPro" id="IPR039361">
    <property type="entry name" value="Cyclin"/>
</dbReference>
<dbReference type="Proteomes" id="UP000230069">
    <property type="component" value="Unassembled WGS sequence"/>
</dbReference>
<evidence type="ECO:0000256" key="4">
    <source>
        <dbReference type="ARBA" id="ARBA00023306"/>
    </source>
</evidence>
<dbReference type="FunFam" id="1.10.472.10:FF:000013">
    <property type="entry name" value="Cyclin A1"/>
    <property type="match status" value="1"/>
</dbReference>
<dbReference type="InterPro" id="IPR006671">
    <property type="entry name" value="Cyclin_N"/>
</dbReference>
<dbReference type="GO" id="GO:0016538">
    <property type="term" value="F:cyclin-dependent protein serine/threonine kinase regulator activity"/>
    <property type="evidence" value="ECO:0007669"/>
    <property type="project" value="InterPro"/>
</dbReference>